<evidence type="ECO:0000313" key="3">
    <source>
        <dbReference type="Proteomes" id="UP000291343"/>
    </source>
</evidence>
<dbReference type="InParanoid" id="A0A482XH39"/>
<dbReference type="AlphaFoldDB" id="A0A482XH39"/>
<organism evidence="2 3">
    <name type="scientific">Laodelphax striatellus</name>
    <name type="common">Small brown planthopper</name>
    <name type="synonym">Delphax striatella</name>
    <dbReference type="NCBI Taxonomy" id="195883"/>
    <lineage>
        <taxon>Eukaryota</taxon>
        <taxon>Metazoa</taxon>
        <taxon>Ecdysozoa</taxon>
        <taxon>Arthropoda</taxon>
        <taxon>Hexapoda</taxon>
        <taxon>Insecta</taxon>
        <taxon>Pterygota</taxon>
        <taxon>Neoptera</taxon>
        <taxon>Paraneoptera</taxon>
        <taxon>Hemiptera</taxon>
        <taxon>Auchenorrhyncha</taxon>
        <taxon>Fulgoroidea</taxon>
        <taxon>Delphacidae</taxon>
        <taxon>Criomorphinae</taxon>
        <taxon>Laodelphax</taxon>
    </lineage>
</organism>
<dbReference type="EMBL" id="QKKF02010319">
    <property type="protein sequence ID" value="RZF44860.1"/>
    <property type="molecule type" value="Genomic_DNA"/>
</dbReference>
<feature type="compositionally biased region" description="Polar residues" evidence="1">
    <location>
        <begin position="1"/>
        <end position="10"/>
    </location>
</feature>
<dbReference type="Proteomes" id="UP000291343">
    <property type="component" value="Unassembled WGS sequence"/>
</dbReference>
<keyword evidence="3" id="KW-1185">Reference proteome</keyword>
<accession>A0A482XH39</accession>
<feature type="compositionally biased region" description="Low complexity" evidence="1">
    <location>
        <begin position="71"/>
        <end position="87"/>
    </location>
</feature>
<feature type="region of interest" description="Disordered" evidence="1">
    <location>
        <begin position="1"/>
        <end position="36"/>
    </location>
</feature>
<comment type="caution">
    <text evidence="2">The sequence shown here is derived from an EMBL/GenBank/DDBJ whole genome shotgun (WGS) entry which is preliminary data.</text>
</comment>
<proteinExistence type="predicted"/>
<reference evidence="2 3" key="1">
    <citation type="journal article" date="2017" name="Gigascience">
        <title>Genome sequence of the small brown planthopper, Laodelphax striatellus.</title>
        <authorList>
            <person name="Zhu J."/>
            <person name="Jiang F."/>
            <person name="Wang X."/>
            <person name="Yang P."/>
            <person name="Bao Y."/>
            <person name="Zhao W."/>
            <person name="Wang W."/>
            <person name="Lu H."/>
            <person name="Wang Q."/>
            <person name="Cui N."/>
            <person name="Li J."/>
            <person name="Chen X."/>
            <person name="Luo L."/>
            <person name="Yu J."/>
            <person name="Kang L."/>
            <person name="Cui F."/>
        </authorList>
    </citation>
    <scope>NUCLEOTIDE SEQUENCE [LARGE SCALE GENOMIC DNA]</scope>
    <source>
        <strain evidence="2">Lst14</strain>
    </source>
</reference>
<gene>
    <name evidence="2" type="ORF">LSTR_LSTR000812</name>
</gene>
<sequence length="105" mass="11651">MCATHRQNSWPPHVRIMGKVDWPPRGRRRGGGGAAECVSDGGGTRYWLCLCLRAPYCRTVPAEPRRYRTDPPAQAPSSPSPYSHTPSLTHLRTLNNANLLSSIKK</sequence>
<evidence type="ECO:0000256" key="1">
    <source>
        <dbReference type="SAM" id="MobiDB-lite"/>
    </source>
</evidence>
<evidence type="ECO:0000313" key="2">
    <source>
        <dbReference type="EMBL" id="RZF44860.1"/>
    </source>
</evidence>
<name>A0A482XH39_LAOST</name>
<protein>
    <submittedName>
        <fullName evidence="2">Uncharacterized protein</fullName>
    </submittedName>
</protein>
<feature type="region of interest" description="Disordered" evidence="1">
    <location>
        <begin position="62"/>
        <end position="89"/>
    </location>
</feature>